<sequence>MVIMSRRKKKFPCGHKGYGQVCHHCAQLDAAWEERKRQKNAWEATFSQDPIDLRELPKNVVLKAREILQGLQNHRNYRDFHGKRLRHDRFIISIPVTRNYRLICRDYGNLLVPEAVISHEDYNVCKPGR</sequence>
<organism evidence="3 4">
    <name type="scientific">Microcystis aeruginosa NIES-2520</name>
    <dbReference type="NCBI Taxonomy" id="2303982"/>
    <lineage>
        <taxon>Bacteria</taxon>
        <taxon>Bacillati</taxon>
        <taxon>Cyanobacteriota</taxon>
        <taxon>Cyanophyceae</taxon>
        <taxon>Oscillatoriophycideae</taxon>
        <taxon>Chroococcales</taxon>
        <taxon>Microcystaceae</taxon>
        <taxon>Microcystis</taxon>
    </lineage>
</organism>
<dbReference type="AlphaFoldDB" id="A0A5A5RJL1"/>
<evidence type="ECO:0000313" key="4">
    <source>
        <dbReference type="Proteomes" id="UP000324917"/>
    </source>
</evidence>
<reference evidence="3 4" key="1">
    <citation type="submission" date="2018-09" db="EMBL/GenBank/DDBJ databases">
        <title>Evolutionary history of phycoerythrin pigmentation in the water bloom-forming cyanobacterium Microcystis aeruginosa.</title>
        <authorList>
            <person name="Tanabe Y."/>
            <person name="Tanabe Y."/>
            <person name="Yamaguchi H."/>
        </authorList>
    </citation>
    <scope>NUCLEOTIDE SEQUENCE [LARGE SCALE GENOMIC DNA]</scope>
    <source>
        <strain evidence="3 4">NIES-2520</strain>
    </source>
</reference>
<feature type="domain" description="ParE-like toxin" evidence="2">
    <location>
        <begin position="58"/>
        <end position="124"/>
    </location>
</feature>
<name>A0A5A5RJL1_MICAE</name>
<gene>
    <name evidence="3" type="ORF">MiTe_00086</name>
</gene>
<dbReference type="InterPro" id="IPR035093">
    <property type="entry name" value="RelE/ParE_toxin_dom_sf"/>
</dbReference>
<feature type="domain" description="DUF7682" evidence="1">
    <location>
        <begin position="7"/>
        <end position="27"/>
    </location>
</feature>
<protein>
    <submittedName>
        <fullName evidence="3">Uncharacterized protein</fullName>
    </submittedName>
</protein>
<dbReference type="EMBL" id="BHVP01000001">
    <property type="protein sequence ID" value="GCA73271.1"/>
    <property type="molecule type" value="Genomic_DNA"/>
</dbReference>
<evidence type="ECO:0000259" key="2">
    <source>
        <dbReference type="Pfam" id="PF24732"/>
    </source>
</evidence>
<dbReference type="Proteomes" id="UP000324917">
    <property type="component" value="Unassembled WGS sequence"/>
</dbReference>
<dbReference type="SUPFAM" id="SSF143011">
    <property type="entry name" value="RelE-like"/>
    <property type="match status" value="1"/>
</dbReference>
<dbReference type="Pfam" id="PF24730">
    <property type="entry name" value="DUF7682"/>
    <property type="match status" value="1"/>
</dbReference>
<dbReference type="Pfam" id="PF24732">
    <property type="entry name" value="ParE_like"/>
    <property type="match status" value="1"/>
</dbReference>
<accession>A0A5A5RJL1</accession>
<dbReference type="InterPro" id="IPR056099">
    <property type="entry name" value="DUF7682"/>
</dbReference>
<proteinExistence type="predicted"/>
<evidence type="ECO:0000313" key="3">
    <source>
        <dbReference type="EMBL" id="GCA73271.1"/>
    </source>
</evidence>
<dbReference type="InterPro" id="IPR056925">
    <property type="entry name" value="ParE-like"/>
</dbReference>
<comment type="caution">
    <text evidence="3">The sequence shown here is derived from an EMBL/GenBank/DDBJ whole genome shotgun (WGS) entry which is preliminary data.</text>
</comment>
<evidence type="ECO:0000259" key="1">
    <source>
        <dbReference type="Pfam" id="PF24730"/>
    </source>
</evidence>